<dbReference type="PANTHER" id="PTHR45749:SF21">
    <property type="entry name" value="DUF4371 DOMAIN-CONTAINING PROTEIN"/>
    <property type="match status" value="1"/>
</dbReference>
<sequence>MYKRKYKAGSEKRKEKEKQKLLKCAYDKSQKKLSFSSSVKDTIESTVSTESLSIDMNPISKLATSTITTNTTESMVSTESQSIDMNPISKLATSTITKNTTESMVSTESLSTLSIDMNPISKLATSTITTNTTESMVSTEPLSTLSIDMNPISKLATSTITTSETECISDMEPNSISAESTLTSSSLAFFIRPASNESVEIKLAFLKSHPIQPLVLSNDKLPFDPQKMYYQTLSDSQKVQRKWLSYCSYSKRIFCTTCMTFCPRRENISNLVTGLEVLNSKNVYGTVKKHEQSKTHGEAVSALLQANLNKNIESCININLREIHSKEVEFNRLVIKRLIDIIMFIGRQGLAFRGKDEAAYSLEDRTINHGNFLELVLLIKDYDVVLNMHVKNCIELSKKRKAGEFSEIDLDMNKIVGCSFDGASNMKGVYNGLQSHLKKNANPSCIYTHCLGHVLNLVMVDSSECCKNAEFLFGLVQQSATFLLDSHKRMKVWSDLTKQTHKSHDKLRKLNLIGATRWWSKDKALSSIIQFNEPNVKDSRFLLFLHFLLEITSSESKFDAKTKYTAHTLLQNWSKFEIILTAAIYLDIFTISFPVSKFLQSRSLNYLIAFNMTTNLLNQIKEKRYNGDEIFNKLISDVQNFITKINKELELNDIDFRIKNKFSKNSVSRVPKINKMPGELASDERPDVSTEKRFKVETYNYILDIMINSMEKRFVSNSELLKDCICLDPKNFKNIKSGLPENSLLKLSELTKISVHVLTSELQQFAIQYDTITKNFNDTFSKNDLSFDNDSNSESELNTVWNAIHIMEALLMINIERDYVVDKEIVVNTIAKSSTELSRLLI</sequence>
<evidence type="ECO:0000313" key="2">
    <source>
        <dbReference type="Proteomes" id="UP001160148"/>
    </source>
</evidence>
<keyword evidence="2" id="KW-1185">Reference proteome</keyword>
<protein>
    <recommendedName>
        <fullName evidence="3">Zinc finger MYM-type protein 1-like</fullName>
    </recommendedName>
</protein>
<dbReference type="AlphaFoldDB" id="A0AAV0YA26"/>
<accession>A0AAV0YA26</accession>
<reference evidence="1 2" key="1">
    <citation type="submission" date="2023-01" db="EMBL/GenBank/DDBJ databases">
        <authorList>
            <person name="Whitehead M."/>
        </authorList>
    </citation>
    <scope>NUCLEOTIDE SEQUENCE [LARGE SCALE GENOMIC DNA]</scope>
</reference>
<organism evidence="1 2">
    <name type="scientific">Macrosiphum euphorbiae</name>
    <name type="common">potato aphid</name>
    <dbReference type="NCBI Taxonomy" id="13131"/>
    <lineage>
        <taxon>Eukaryota</taxon>
        <taxon>Metazoa</taxon>
        <taxon>Ecdysozoa</taxon>
        <taxon>Arthropoda</taxon>
        <taxon>Hexapoda</taxon>
        <taxon>Insecta</taxon>
        <taxon>Pterygota</taxon>
        <taxon>Neoptera</taxon>
        <taxon>Paraneoptera</taxon>
        <taxon>Hemiptera</taxon>
        <taxon>Sternorrhyncha</taxon>
        <taxon>Aphidomorpha</taxon>
        <taxon>Aphidoidea</taxon>
        <taxon>Aphididae</taxon>
        <taxon>Macrosiphini</taxon>
        <taxon>Macrosiphum</taxon>
    </lineage>
</organism>
<comment type="caution">
    <text evidence="1">The sequence shown here is derived from an EMBL/GenBank/DDBJ whole genome shotgun (WGS) entry which is preliminary data.</text>
</comment>
<evidence type="ECO:0000313" key="1">
    <source>
        <dbReference type="EMBL" id="CAI6377308.1"/>
    </source>
</evidence>
<gene>
    <name evidence="1" type="ORF">MEUPH1_LOCUS30587</name>
</gene>
<dbReference type="InterPro" id="IPR012337">
    <property type="entry name" value="RNaseH-like_sf"/>
</dbReference>
<dbReference type="PANTHER" id="PTHR45749">
    <property type="match status" value="1"/>
</dbReference>
<name>A0AAV0YA26_9HEMI</name>
<evidence type="ECO:0008006" key="3">
    <source>
        <dbReference type="Google" id="ProtNLM"/>
    </source>
</evidence>
<dbReference type="EMBL" id="CARXXK010001694">
    <property type="protein sequence ID" value="CAI6377308.1"/>
    <property type="molecule type" value="Genomic_DNA"/>
</dbReference>
<dbReference type="Proteomes" id="UP001160148">
    <property type="component" value="Unassembled WGS sequence"/>
</dbReference>
<proteinExistence type="predicted"/>
<dbReference type="SUPFAM" id="SSF53098">
    <property type="entry name" value="Ribonuclease H-like"/>
    <property type="match status" value="1"/>
</dbReference>